<evidence type="ECO:0000256" key="1">
    <source>
        <dbReference type="SAM" id="MobiDB-lite"/>
    </source>
</evidence>
<evidence type="ECO:0000313" key="2">
    <source>
        <dbReference type="EMBL" id="GLH96814.1"/>
    </source>
</evidence>
<name>A0ABQ5QRF3_9ACTN</name>
<accession>A0ABQ5QRF3</accession>
<keyword evidence="3" id="KW-1185">Reference proteome</keyword>
<evidence type="ECO:0000313" key="3">
    <source>
        <dbReference type="Proteomes" id="UP001144280"/>
    </source>
</evidence>
<dbReference type="Proteomes" id="UP001144280">
    <property type="component" value="Unassembled WGS sequence"/>
</dbReference>
<comment type="caution">
    <text evidence="2">The sequence shown here is derived from an EMBL/GenBank/DDBJ whole genome shotgun (WGS) entry which is preliminary data.</text>
</comment>
<gene>
    <name evidence="2" type="ORF">Pa4123_20880</name>
</gene>
<dbReference type="RefSeq" id="WP_281894097.1">
    <property type="nucleotide sequence ID" value="NZ_BSDI01000007.1"/>
</dbReference>
<feature type="region of interest" description="Disordered" evidence="1">
    <location>
        <begin position="74"/>
        <end position="95"/>
    </location>
</feature>
<dbReference type="EMBL" id="BSDI01000007">
    <property type="protein sequence ID" value="GLH96814.1"/>
    <property type="molecule type" value="Genomic_DNA"/>
</dbReference>
<sequence>MESEERYGVAVLRVLDVEPTTASKVDVSRAVSDGRRRRLIRRWTRMGACAAVTAVAVASVPLVTDALSREEPAVGGSIAATPPPPTESPAVTPPTSCTVSRLPIPGGHPMALVTGADPTGRLLLGRAYPKGHKGRYPVVIWDNGTTRTVDVPGDDQSLRDANTAGVAVGSGWSDAGPVPYVYRDGKVSRLAGVRTGEAIAINEAGVIVGQGGGTPDSVPVVWRSATAPATYLPMPSGWTGNVVAVGEDGSVLALLRSTGKRTPQAYLWGPDGKGRTLPKPSEGEYFRPYSIQRNVAYGVVSSDETFVKGGSDRRVTPVRLDLTTGQYTRLPAVSMSPSDANGSGWLVGSTEKGQGALSTGNGMITLPDLNNHHSSTANIASTVSEDGRIVAGQADDAKGVIQPVVWTCAP</sequence>
<protein>
    <submittedName>
        <fullName evidence="2">Uncharacterized protein</fullName>
    </submittedName>
</protein>
<proteinExistence type="predicted"/>
<organism evidence="2 3">
    <name type="scientific">Phytohabitans aurantiacus</name>
    <dbReference type="NCBI Taxonomy" id="3016789"/>
    <lineage>
        <taxon>Bacteria</taxon>
        <taxon>Bacillati</taxon>
        <taxon>Actinomycetota</taxon>
        <taxon>Actinomycetes</taxon>
        <taxon>Micromonosporales</taxon>
        <taxon>Micromonosporaceae</taxon>
    </lineage>
</organism>
<reference evidence="2" key="1">
    <citation type="submission" date="2022-12" db="EMBL/GenBank/DDBJ databases">
        <title>New Phytohabitans aurantiacus sp. RD004123 nov., an actinomycete isolated from soil.</title>
        <authorList>
            <person name="Triningsih D.W."/>
            <person name="Harunari E."/>
            <person name="Igarashi Y."/>
        </authorList>
    </citation>
    <scope>NUCLEOTIDE SEQUENCE</scope>
    <source>
        <strain evidence="2">RD004123</strain>
    </source>
</reference>